<keyword evidence="1" id="KW-0812">Transmembrane</keyword>
<dbReference type="InterPro" id="IPR026898">
    <property type="entry name" value="PrsW"/>
</dbReference>
<sequence length="234" mass="25922">MNYPLYIFFGLAPSIVWLLFYLKKDVHPESNSMILKIFGYGMLAAIPTAIIELGALKSLELISLPPVFTMGLICFLGVALPEEMMKYLVVRAKVLSNPELDEPIDVMLYMIICALGFAGLENILVLFPFGGIFEFFTVSWIRFIGATFLHALCAGLIGYFLALSFLKTEKRVQLTIIGLGSAIVLHGLYDFFIIIEGSLKLAGPTIILVGLAIFVSYGFKKVKKIKSVCLFSKN</sequence>
<dbReference type="AlphaFoldDB" id="A0A2M7R769"/>
<feature type="transmembrane region" description="Helical" evidence="1">
    <location>
        <begin position="6"/>
        <end position="22"/>
    </location>
</feature>
<protein>
    <recommendedName>
        <fullName evidence="4">Protease PrsW</fullName>
    </recommendedName>
</protein>
<dbReference type="GO" id="GO:0008233">
    <property type="term" value="F:peptidase activity"/>
    <property type="evidence" value="ECO:0007669"/>
    <property type="project" value="InterPro"/>
</dbReference>
<keyword evidence="1" id="KW-0472">Membrane</keyword>
<dbReference type="PANTHER" id="PTHR36844:SF1">
    <property type="entry name" value="PROTEASE PRSW"/>
    <property type="match status" value="1"/>
</dbReference>
<feature type="transmembrane region" description="Helical" evidence="1">
    <location>
        <begin position="201"/>
        <end position="219"/>
    </location>
</feature>
<evidence type="ECO:0000313" key="3">
    <source>
        <dbReference type="Proteomes" id="UP000230767"/>
    </source>
</evidence>
<feature type="transmembrane region" description="Helical" evidence="1">
    <location>
        <begin position="174"/>
        <end position="195"/>
    </location>
</feature>
<dbReference type="PANTHER" id="PTHR36844">
    <property type="entry name" value="PROTEASE PRSW"/>
    <property type="match status" value="1"/>
</dbReference>
<proteinExistence type="predicted"/>
<gene>
    <name evidence="2" type="ORF">COY73_00240</name>
</gene>
<feature type="transmembrane region" description="Helical" evidence="1">
    <location>
        <begin position="62"/>
        <end position="81"/>
    </location>
</feature>
<reference evidence="3" key="1">
    <citation type="submission" date="2017-09" db="EMBL/GenBank/DDBJ databases">
        <title>Depth-based differentiation of microbial function through sediment-hosted aquifers and enrichment of novel symbionts in the deep terrestrial subsurface.</title>
        <authorList>
            <person name="Probst A.J."/>
            <person name="Ladd B."/>
            <person name="Jarett J.K."/>
            <person name="Geller-Mcgrath D.E."/>
            <person name="Sieber C.M.K."/>
            <person name="Emerson J.B."/>
            <person name="Anantharaman K."/>
            <person name="Thomas B.C."/>
            <person name="Malmstrom R."/>
            <person name="Stieglmeier M."/>
            <person name="Klingl A."/>
            <person name="Woyke T."/>
            <person name="Ryan C.M."/>
            <person name="Banfield J.F."/>
        </authorList>
    </citation>
    <scope>NUCLEOTIDE SEQUENCE [LARGE SCALE GENOMIC DNA]</scope>
</reference>
<evidence type="ECO:0000313" key="2">
    <source>
        <dbReference type="EMBL" id="PIY89685.1"/>
    </source>
</evidence>
<name>A0A2M7R769_9BACT</name>
<evidence type="ECO:0000256" key="1">
    <source>
        <dbReference type="SAM" id="Phobius"/>
    </source>
</evidence>
<dbReference type="Pfam" id="PF13367">
    <property type="entry name" value="PrsW-protease"/>
    <property type="match status" value="1"/>
</dbReference>
<accession>A0A2M7R769</accession>
<keyword evidence="1" id="KW-1133">Transmembrane helix</keyword>
<feature type="transmembrane region" description="Helical" evidence="1">
    <location>
        <begin position="106"/>
        <end position="127"/>
    </location>
</feature>
<feature type="transmembrane region" description="Helical" evidence="1">
    <location>
        <begin position="34"/>
        <end position="56"/>
    </location>
</feature>
<organism evidence="2 3">
    <name type="scientific">Candidatus Nealsonbacteria bacterium CG_4_10_14_0_8_um_filter_37_14</name>
    <dbReference type="NCBI Taxonomy" id="1974684"/>
    <lineage>
        <taxon>Bacteria</taxon>
        <taxon>Candidatus Nealsoniibacteriota</taxon>
    </lineage>
</organism>
<comment type="caution">
    <text evidence="2">The sequence shown here is derived from an EMBL/GenBank/DDBJ whole genome shotgun (WGS) entry which is preliminary data.</text>
</comment>
<evidence type="ECO:0008006" key="4">
    <source>
        <dbReference type="Google" id="ProtNLM"/>
    </source>
</evidence>
<feature type="transmembrane region" description="Helical" evidence="1">
    <location>
        <begin position="139"/>
        <end position="162"/>
    </location>
</feature>
<dbReference type="Proteomes" id="UP000230767">
    <property type="component" value="Unassembled WGS sequence"/>
</dbReference>
<dbReference type="EMBL" id="PFLW01000006">
    <property type="protein sequence ID" value="PIY89685.1"/>
    <property type="molecule type" value="Genomic_DNA"/>
</dbReference>